<comment type="caution">
    <text evidence="1">The sequence shown here is derived from an EMBL/GenBank/DDBJ whole genome shotgun (WGS) entry which is preliminary data.</text>
</comment>
<reference evidence="1 2" key="1">
    <citation type="submission" date="2024-03" db="EMBL/GenBank/DDBJ databases">
        <title>Human intestinal bacterial collection.</title>
        <authorList>
            <person name="Pauvert C."/>
            <person name="Hitch T.C.A."/>
            <person name="Clavel T."/>
        </authorList>
    </citation>
    <scope>NUCLEOTIDE SEQUENCE [LARGE SCALE GENOMIC DNA]</scope>
    <source>
        <strain evidence="1 2">CLA-JM-H11</strain>
    </source>
</reference>
<dbReference type="Proteomes" id="UP001477672">
    <property type="component" value="Unassembled WGS sequence"/>
</dbReference>
<organism evidence="1 2">
    <name type="scientific">Ruthenibacterium intestinale</name>
    <dbReference type="NCBI Taxonomy" id="3133163"/>
    <lineage>
        <taxon>Bacteria</taxon>
        <taxon>Bacillati</taxon>
        <taxon>Bacillota</taxon>
        <taxon>Clostridia</taxon>
        <taxon>Eubacteriales</taxon>
        <taxon>Oscillospiraceae</taxon>
        <taxon>Ruthenibacterium</taxon>
    </lineage>
</organism>
<name>A0ABV1GF23_9FIRM</name>
<dbReference type="RefSeq" id="WP_349215863.1">
    <property type="nucleotide sequence ID" value="NZ_JBBMFA010000086.1"/>
</dbReference>
<accession>A0ABV1GF23</accession>
<keyword evidence="2" id="KW-1185">Reference proteome</keyword>
<sequence>MFLTRKQYDELCARLAALEALVRPAAPGGDLADQWRNFWAYNGDPQMGGDGR</sequence>
<proteinExistence type="predicted"/>
<evidence type="ECO:0000313" key="1">
    <source>
        <dbReference type="EMBL" id="MEQ2520351.1"/>
    </source>
</evidence>
<evidence type="ECO:0000313" key="2">
    <source>
        <dbReference type="Proteomes" id="UP001477672"/>
    </source>
</evidence>
<protein>
    <submittedName>
        <fullName evidence="1">Uncharacterized protein</fullName>
    </submittedName>
</protein>
<dbReference type="EMBL" id="JBBMFA010000086">
    <property type="protein sequence ID" value="MEQ2520351.1"/>
    <property type="molecule type" value="Genomic_DNA"/>
</dbReference>
<gene>
    <name evidence="1" type="ORF">WMO24_07900</name>
</gene>